<sequence>MGCLTMAFMSLSSCREARHKHGHTHPAKGRAPSCRTVEATSGSFVCRNRAAAAQAASNMQAERTYWGHRPWSLSSCENVSSLSSFVCKHTARPMQSQKRARVLVIRTSDVAESAII</sequence>
<dbReference type="AlphaFoldDB" id="A0A256FUX8"/>
<name>A0A256FUX8_9HYPH</name>
<gene>
    <name evidence="1" type="ORF">CEV32_3158</name>
</gene>
<accession>A0A256FUX8</accession>
<reference evidence="1 2" key="1">
    <citation type="submission" date="2017-07" db="EMBL/GenBank/DDBJ databases">
        <title>Phylogenetic study on the rhizospheric bacterium Ochrobactrum sp. A44.</title>
        <authorList>
            <person name="Krzyzanowska D.M."/>
            <person name="Ossowicki A."/>
            <person name="Rajewska M."/>
            <person name="Maciag T."/>
            <person name="Kaczynski Z."/>
            <person name="Czerwicka M."/>
            <person name="Jafra S."/>
        </authorList>
    </citation>
    <scope>NUCLEOTIDE SEQUENCE [LARGE SCALE GENOMIC DNA]</scope>
    <source>
        <strain evidence="1 2">PR17</strain>
    </source>
</reference>
<protein>
    <submittedName>
        <fullName evidence="1">Uncharacterized protein</fullName>
    </submittedName>
</protein>
<dbReference type="EMBL" id="NNRK01000011">
    <property type="protein sequence ID" value="OYR18623.1"/>
    <property type="molecule type" value="Genomic_DNA"/>
</dbReference>
<comment type="caution">
    <text evidence="1">The sequence shown here is derived from an EMBL/GenBank/DDBJ whole genome shotgun (WGS) entry which is preliminary data.</text>
</comment>
<keyword evidence="2" id="KW-1185">Reference proteome</keyword>
<evidence type="ECO:0000313" key="2">
    <source>
        <dbReference type="Proteomes" id="UP000216345"/>
    </source>
</evidence>
<proteinExistence type="predicted"/>
<dbReference type="Proteomes" id="UP000216345">
    <property type="component" value="Unassembled WGS sequence"/>
</dbReference>
<evidence type="ECO:0000313" key="1">
    <source>
        <dbReference type="EMBL" id="OYR18623.1"/>
    </source>
</evidence>
<organism evidence="1 2">
    <name type="scientific">Brucella rhizosphaerae</name>
    <dbReference type="NCBI Taxonomy" id="571254"/>
    <lineage>
        <taxon>Bacteria</taxon>
        <taxon>Pseudomonadati</taxon>
        <taxon>Pseudomonadota</taxon>
        <taxon>Alphaproteobacteria</taxon>
        <taxon>Hyphomicrobiales</taxon>
        <taxon>Brucellaceae</taxon>
        <taxon>Brucella/Ochrobactrum group</taxon>
        <taxon>Brucella</taxon>
    </lineage>
</organism>